<reference evidence="2" key="1">
    <citation type="submission" date="2015-09" db="EMBL/GenBank/DDBJ databases">
        <title>Complete sequence of Algoriphagus sp. M8-2.</title>
        <authorList>
            <person name="Shintani M."/>
        </authorList>
    </citation>
    <scope>NUCLEOTIDE SEQUENCE [LARGE SCALE GENOMIC DNA]</scope>
    <source>
        <strain evidence="2">M8-2</strain>
    </source>
</reference>
<organism evidence="1 2">
    <name type="scientific">Algoriphagus sanaruensis</name>
    <dbReference type="NCBI Taxonomy" id="1727163"/>
    <lineage>
        <taxon>Bacteria</taxon>
        <taxon>Pseudomonadati</taxon>
        <taxon>Bacteroidota</taxon>
        <taxon>Cytophagia</taxon>
        <taxon>Cytophagales</taxon>
        <taxon>Cyclobacteriaceae</taxon>
        <taxon>Algoriphagus</taxon>
    </lineage>
</organism>
<evidence type="ECO:0008006" key="3">
    <source>
        <dbReference type="Google" id="ProtNLM"/>
    </source>
</evidence>
<dbReference type="Gene3D" id="2.40.160.130">
    <property type="entry name" value="Capsule assembly protein Wzi"/>
    <property type="match status" value="1"/>
</dbReference>
<dbReference type="Proteomes" id="UP000073816">
    <property type="component" value="Chromosome"/>
</dbReference>
<sequence length="548" mass="63527">MIRRILSISLFIFLISSSLKSQIFQNTYSTERELSRRYSLSLSDTSSIQDFRYSFIQELQEEETKWGAKYSISPLVSFQRISTISNYGWDDRGVLPVKGYQSYWSGGFNSSWKFLRLELNPEIVFGSKGAEPEFLRTWSNSRISDFYFDLNYGDFPQSFGNGVYSKLWWGQTKLTAQYGAFEAGISTKNIWWGPGQWNSLTFSNNAAGFPHLTINTVKPAKTLIGNIEFQFLMGKLASSKLGGTGIEELDNRFFDQLDDDWRYLNAVTLTWHPKWIDGVSLGFSRTVQQYSETLSGRFFDLFPVFQGFQKKRFFEGGDTVDFDSNGQDQQFTIFGSYKNRPSNLEVYFEFGRRDHSYNWREFILNPEHARAYIFGFLKLFDSPFPNQKIQIRSEITHQQESVNRYIRYSGLKGLSSWHMHHQARGFTNFGQPLGVGMGPGANIQTIEVSLVENFEKKGVILERLENRQGFFNRAFGQQNIYKPWVDYSLGLLYDKQFNNLLLSSKLQLIHAKNYQWQLDSKSTPEFPVGKNLTSVMGQVSAIYFWNKK</sequence>
<gene>
    <name evidence="1" type="ORF">AO498_13800</name>
</gene>
<accession>A0A142EQW3</accession>
<dbReference type="AlphaFoldDB" id="A0A142EQW3"/>
<keyword evidence="2" id="KW-1185">Reference proteome</keyword>
<dbReference type="PATRIC" id="fig|1727163.4.peg.2892"/>
<reference evidence="1 2" key="2">
    <citation type="journal article" date="2016" name="Genome Announc.">
        <title>Complete Genome Sequence of Algoriphagus sp. Strain M8-2, Isolated from a Brackish Lake.</title>
        <authorList>
            <person name="Muraguchi Y."/>
            <person name="Kushimoto K."/>
            <person name="Ohtsubo Y."/>
            <person name="Suzuki T."/>
            <person name="Dohra H."/>
            <person name="Kimbara K."/>
            <person name="Shintani M."/>
        </authorList>
    </citation>
    <scope>NUCLEOTIDE SEQUENCE [LARGE SCALE GENOMIC DNA]</scope>
    <source>
        <strain evidence="1 2">M8-2</strain>
    </source>
</reference>
<proteinExistence type="predicted"/>
<dbReference type="KEGG" id="alm:AO498_13800"/>
<evidence type="ECO:0000313" key="2">
    <source>
        <dbReference type="Proteomes" id="UP000073816"/>
    </source>
</evidence>
<evidence type="ECO:0000313" key="1">
    <source>
        <dbReference type="EMBL" id="AMQ57518.1"/>
    </source>
</evidence>
<dbReference type="OrthoDB" id="1293009at2"/>
<protein>
    <recommendedName>
        <fullName evidence="3">Capsule assembly Wzi family protein</fullName>
    </recommendedName>
</protein>
<dbReference type="EMBL" id="CP012836">
    <property type="protein sequence ID" value="AMQ57518.1"/>
    <property type="molecule type" value="Genomic_DNA"/>
</dbReference>
<dbReference type="STRING" id="1727163.AO498_13800"/>
<name>A0A142EQW3_9BACT</name>
<dbReference type="InterPro" id="IPR038636">
    <property type="entry name" value="Wzi_sf"/>
</dbReference>
<dbReference type="RefSeq" id="WP_067548844.1">
    <property type="nucleotide sequence ID" value="NZ_CP012836.1"/>
</dbReference>